<keyword evidence="2" id="KW-1185">Reference proteome</keyword>
<dbReference type="EMBL" id="JAAOLX010000002">
    <property type="protein sequence ID" value="NHQ85217.1"/>
    <property type="molecule type" value="Genomic_DNA"/>
</dbReference>
<name>A0ABX0KNB8_9NEIS</name>
<gene>
    <name evidence="1" type="ORF">HA050_03715</name>
</gene>
<sequence>MQYNKKLTKFLQCNTCPSLLKTVVGAAMRKPVHLIYGIVKSGIPFDAHFGIENLDLQDGI</sequence>
<organism evidence="1 2">
    <name type="scientific">Iodobacter violaceini</name>
    <dbReference type="NCBI Taxonomy" id="3044271"/>
    <lineage>
        <taxon>Bacteria</taxon>
        <taxon>Pseudomonadati</taxon>
        <taxon>Pseudomonadota</taxon>
        <taxon>Betaproteobacteria</taxon>
        <taxon>Neisseriales</taxon>
        <taxon>Chitinibacteraceae</taxon>
        <taxon>Iodobacter</taxon>
    </lineage>
</organism>
<accession>A0ABX0KNB8</accession>
<protein>
    <submittedName>
        <fullName evidence="1">Uncharacterized protein</fullName>
    </submittedName>
</protein>
<evidence type="ECO:0000313" key="2">
    <source>
        <dbReference type="Proteomes" id="UP000712570"/>
    </source>
</evidence>
<proteinExistence type="predicted"/>
<dbReference type="Proteomes" id="UP000712570">
    <property type="component" value="Unassembled WGS sequence"/>
</dbReference>
<reference evidence="1 2" key="1">
    <citation type="submission" date="2020-03" db="EMBL/GenBank/DDBJ databases">
        <title>Draft genome sequence of environmentally isolated violet-colored cultures.</title>
        <authorList>
            <person name="Wilson H.S."/>
        </authorList>
    </citation>
    <scope>NUCLEOTIDE SEQUENCE [LARGE SCALE GENOMIC DNA]</scope>
    <source>
        <strain evidence="1 2">HSC-16F04</strain>
    </source>
</reference>
<evidence type="ECO:0000313" key="1">
    <source>
        <dbReference type="EMBL" id="NHQ85217.1"/>
    </source>
</evidence>
<comment type="caution">
    <text evidence="1">The sequence shown here is derived from an EMBL/GenBank/DDBJ whole genome shotgun (WGS) entry which is preliminary data.</text>
</comment>
<dbReference type="RefSeq" id="WP_166822250.1">
    <property type="nucleotide sequence ID" value="NZ_JAAOLX010000002.1"/>
</dbReference>